<dbReference type="SUPFAM" id="SSF159709">
    <property type="entry name" value="PhnH-like"/>
    <property type="match status" value="1"/>
</dbReference>
<dbReference type="Proteomes" id="UP001501586">
    <property type="component" value="Unassembled WGS sequence"/>
</dbReference>
<comment type="caution">
    <text evidence="1">The sequence shown here is derived from an EMBL/GenBank/DDBJ whole genome shotgun (WGS) entry which is preliminary data.</text>
</comment>
<keyword evidence="1" id="KW-0456">Lyase</keyword>
<dbReference type="Pfam" id="PF05845">
    <property type="entry name" value="PhnH"/>
    <property type="match status" value="1"/>
</dbReference>
<name>A0ABP8EGG5_9MICO</name>
<organism evidence="1 2">
    <name type="scientific">Brevibacterium daeguense</name>
    <dbReference type="NCBI Taxonomy" id="909936"/>
    <lineage>
        <taxon>Bacteria</taxon>
        <taxon>Bacillati</taxon>
        <taxon>Actinomycetota</taxon>
        <taxon>Actinomycetes</taxon>
        <taxon>Micrococcales</taxon>
        <taxon>Brevibacteriaceae</taxon>
        <taxon>Brevibacterium</taxon>
    </lineage>
</organism>
<dbReference type="InterPro" id="IPR008772">
    <property type="entry name" value="Phosphonate_metab_PhnH"/>
</dbReference>
<dbReference type="InterPro" id="IPR038058">
    <property type="entry name" value="PhnH-like_sp"/>
</dbReference>
<sequence>MTTTAAAPHPTRTRQNLAVLSPATAQRIFRQCLEALARPGASYALSTPEALAAAVAGRPAVVAPALALADLMTPLAPVPTGAQLDRTGATAQQLVTEIVRLTGAPRGTLPEARLALSLSEPDPASIRQLGVGTAFAPHHGALLFQHVDALGEGSAAGGAAIRLRLSGPGVDGTAEITVDGVGSDFFAARETLVANFPTGIDVLFVSPEGTVLGLPRTTKVEVL</sequence>
<keyword evidence="2" id="KW-1185">Reference proteome</keyword>
<protein>
    <submittedName>
        <fullName evidence="1">Phosphonate C-P lyase system protein PhnH</fullName>
    </submittedName>
</protein>
<reference evidence="2" key="1">
    <citation type="journal article" date="2019" name="Int. J. Syst. Evol. Microbiol.">
        <title>The Global Catalogue of Microorganisms (GCM) 10K type strain sequencing project: providing services to taxonomists for standard genome sequencing and annotation.</title>
        <authorList>
            <consortium name="The Broad Institute Genomics Platform"/>
            <consortium name="The Broad Institute Genome Sequencing Center for Infectious Disease"/>
            <person name="Wu L."/>
            <person name="Ma J."/>
        </authorList>
    </citation>
    <scope>NUCLEOTIDE SEQUENCE [LARGE SCALE GENOMIC DNA]</scope>
    <source>
        <strain evidence="2">JCM 17458</strain>
    </source>
</reference>
<proteinExistence type="predicted"/>
<gene>
    <name evidence="1" type="primary">phnH</name>
    <name evidence="1" type="ORF">GCM10022261_05410</name>
</gene>
<dbReference type="Gene3D" id="3.40.50.11310">
    <property type="entry name" value="Bacterial phosphonate metabolism protein PhnH"/>
    <property type="match status" value="1"/>
</dbReference>
<evidence type="ECO:0000313" key="1">
    <source>
        <dbReference type="EMBL" id="GAA4283010.1"/>
    </source>
</evidence>
<dbReference type="RefSeq" id="WP_236864638.1">
    <property type="nucleotide sequence ID" value="NZ_BAABAZ010000004.1"/>
</dbReference>
<dbReference type="EMBL" id="BAABAZ010000004">
    <property type="protein sequence ID" value="GAA4283010.1"/>
    <property type="molecule type" value="Genomic_DNA"/>
</dbReference>
<dbReference type="GO" id="GO:0016829">
    <property type="term" value="F:lyase activity"/>
    <property type="evidence" value="ECO:0007669"/>
    <property type="project" value="UniProtKB-KW"/>
</dbReference>
<dbReference type="NCBIfam" id="TIGR03292">
    <property type="entry name" value="PhnH_redo"/>
    <property type="match status" value="1"/>
</dbReference>
<accession>A0ABP8EGG5</accession>
<evidence type="ECO:0000313" key="2">
    <source>
        <dbReference type="Proteomes" id="UP001501586"/>
    </source>
</evidence>